<dbReference type="EMBL" id="VIFY01000014">
    <property type="protein sequence ID" value="TQB75870.1"/>
    <property type="molecule type" value="Genomic_DNA"/>
</dbReference>
<dbReference type="NCBIfam" id="TIGR00836">
    <property type="entry name" value="amt"/>
    <property type="match status" value="1"/>
</dbReference>
<dbReference type="PANTHER" id="PTHR43029">
    <property type="entry name" value="AMMONIUM TRANSPORTER MEP2"/>
    <property type="match status" value="1"/>
</dbReference>
<feature type="transmembrane region" description="Helical" evidence="8">
    <location>
        <begin position="119"/>
        <end position="142"/>
    </location>
</feature>
<feature type="transmembrane region" description="Helical" evidence="8">
    <location>
        <begin position="227"/>
        <end position="249"/>
    </location>
</feature>
<comment type="caution">
    <text evidence="11">The sequence shown here is derived from an EMBL/GenBank/DDBJ whole genome shotgun (WGS) entry which is preliminary data.</text>
</comment>
<feature type="domain" description="Ammonium transporter AmtB-like" evidence="10">
    <location>
        <begin position="36"/>
        <end position="433"/>
    </location>
</feature>
<keyword evidence="7 8" id="KW-0924">Ammonia transport</keyword>
<comment type="subcellular location">
    <subcellularLocation>
        <location evidence="8">Cell membrane</location>
        <topology evidence="8">Multi-pass membrane protein</topology>
    </subcellularLocation>
    <subcellularLocation>
        <location evidence="1">Membrane</location>
        <topology evidence="1">Multi-pass membrane protein</topology>
    </subcellularLocation>
</comment>
<evidence type="ECO:0000256" key="6">
    <source>
        <dbReference type="ARBA" id="ARBA00023136"/>
    </source>
</evidence>
<evidence type="ECO:0000313" key="12">
    <source>
        <dbReference type="Proteomes" id="UP000319663"/>
    </source>
</evidence>
<dbReference type="PROSITE" id="PS01219">
    <property type="entry name" value="AMMONIUM_TRANSP"/>
    <property type="match status" value="1"/>
</dbReference>
<dbReference type="InterPro" id="IPR001905">
    <property type="entry name" value="Ammonium_transpt"/>
</dbReference>
<dbReference type="PANTHER" id="PTHR43029:SF15">
    <property type="entry name" value="AMMONIUM TRANSPORTER"/>
    <property type="match status" value="1"/>
</dbReference>
<evidence type="ECO:0000256" key="8">
    <source>
        <dbReference type="RuleBase" id="RU362002"/>
    </source>
</evidence>
<feature type="transmembrane region" description="Helical" evidence="8">
    <location>
        <begin position="64"/>
        <end position="84"/>
    </location>
</feature>
<gene>
    <name evidence="11" type="ORF">MPDQ_001471</name>
</gene>
<name>A0A507R2Q9_MONPU</name>
<accession>A0A507R2Q9</accession>
<dbReference type="GO" id="GO:0005886">
    <property type="term" value="C:plasma membrane"/>
    <property type="evidence" value="ECO:0007669"/>
    <property type="project" value="UniProtKB-SubCell"/>
</dbReference>
<dbReference type="AlphaFoldDB" id="A0A507R2Q9"/>
<dbReference type="STRING" id="5098.A0A507R2Q9"/>
<feature type="transmembrane region" description="Helical" evidence="8">
    <location>
        <begin position="255"/>
        <end position="275"/>
    </location>
</feature>
<dbReference type="InterPro" id="IPR029020">
    <property type="entry name" value="Ammonium/urea_transptr"/>
</dbReference>
<evidence type="ECO:0000256" key="9">
    <source>
        <dbReference type="SAM" id="MobiDB-lite"/>
    </source>
</evidence>
<evidence type="ECO:0000256" key="1">
    <source>
        <dbReference type="ARBA" id="ARBA00004141"/>
    </source>
</evidence>
<reference evidence="11 12" key="1">
    <citation type="submission" date="2019-06" db="EMBL/GenBank/DDBJ databases">
        <title>Wine fermentation using esterase from Monascus purpureus.</title>
        <authorList>
            <person name="Geng C."/>
            <person name="Zhang Y."/>
        </authorList>
    </citation>
    <scope>NUCLEOTIDE SEQUENCE [LARGE SCALE GENOMIC DNA]</scope>
    <source>
        <strain evidence="11">HQ1</strain>
    </source>
</reference>
<evidence type="ECO:0000256" key="4">
    <source>
        <dbReference type="ARBA" id="ARBA00022692"/>
    </source>
</evidence>
<evidence type="ECO:0000313" key="11">
    <source>
        <dbReference type="EMBL" id="TQB75870.1"/>
    </source>
</evidence>
<dbReference type="InterPro" id="IPR018047">
    <property type="entry name" value="Ammonium_transpt_CS"/>
</dbReference>
<organism evidence="11 12">
    <name type="scientific">Monascus purpureus</name>
    <name type="common">Red mold</name>
    <name type="synonym">Monascus anka</name>
    <dbReference type="NCBI Taxonomy" id="5098"/>
    <lineage>
        <taxon>Eukaryota</taxon>
        <taxon>Fungi</taxon>
        <taxon>Dikarya</taxon>
        <taxon>Ascomycota</taxon>
        <taxon>Pezizomycotina</taxon>
        <taxon>Eurotiomycetes</taxon>
        <taxon>Eurotiomycetidae</taxon>
        <taxon>Eurotiales</taxon>
        <taxon>Aspergillaceae</taxon>
        <taxon>Monascus</taxon>
    </lineage>
</organism>
<keyword evidence="6 8" id="KW-0472">Membrane</keyword>
<feature type="transmembrane region" description="Helical" evidence="8">
    <location>
        <begin position="187"/>
        <end position="207"/>
    </location>
</feature>
<dbReference type="InterPro" id="IPR024041">
    <property type="entry name" value="NH4_transpt_AmtB-like_dom"/>
</dbReference>
<evidence type="ECO:0000259" key="10">
    <source>
        <dbReference type="Pfam" id="PF00909"/>
    </source>
</evidence>
<feature type="transmembrane region" description="Helical" evidence="8">
    <location>
        <begin position="154"/>
        <end position="175"/>
    </location>
</feature>
<evidence type="ECO:0000256" key="5">
    <source>
        <dbReference type="ARBA" id="ARBA00022989"/>
    </source>
</evidence>
<feature type="transmembrane region" description="Helical" evidence="8">
    <location>
        <begin position="33"/>
        <end position="57"/>
    </location>
</feature>
<keyword evidence="4 8" id="KW-0812">Transmembrane</keyword>
<keyword evidence="3 8" id="KW-0813">Transport</keyword>
<comment type="similarity">
    <text evidence="2 8">Belongs to the ammonia transporter channel (TC 1.A.11.2) family.</text>
</comment>
<evidence type="ECO:0000256" key="7">
    <source>
        <dbReference type="ARBA" id="ARBA00023177"/>
    </source>
</evidence>
<dbReference type="Pfam" id="PF00909">
    <property type="entry name" value="Ammonium_transp"/>
    <property type="match status" value="1"/>
</dbReference>
<protein>
    <recommendedName>
        <fullName evidence="8">Ammonium transporter</fullName>
    </recommendedName>
</protein>
<feature type="transmembrane region" description="Helical" evidence="8">
    <location>
        <begin position="282"/>
        <end position="301"/>
    </location>
</feature>
<dbReference type="GO" id="GO:0008519">
    <property type="term" value="F:ammonium channel activity"/>
    <property type="evidence" value="ECO:0007669"/>
    <property type="project" value="InterPro"/>
</dbReference>
<feature type="transmembrane region" description="Helical" evidence="8">
    <location>
        <begin position="386"/>
        <end position="409"/>
    </location>
</feature>
<feature type="compositionally biased region" description="Basic and acidic residues" evidence="9">
    <location>
        <begin position="470"/>
        <end position="480"/>
    </location>
</feature>
<keyword evidence="5 8" id="KW-1133">Transmembrane helix</keyword>
<feature type="transmembrane region" description="Helical" evidence="8">
    <location>
        <begin position="347"/>
        <end position="366"/>
    </location>
</feature>
<dbReference type="Proteomes" id="UP000319663">
    <property type="component" value="Unassembled WGS sequence"/>
</dbReference>
<feature type="region of interest" description="Disordered" evidence="9">
    <location>
        <begin position="449"/>
        <end position="480"/>
    </location>
</feature>
<dbReference type="Gene3D" id="1.10.3430.10">
    <property type="entry name" value="Ammonium transporter AmtB like domains"/>
    <property type="match status" value="1"/>
</dbReference>
<dbReference type="SUPFAM" id="SSF111352">
    <property type="entry name" value="Ammonium transporter"/>
    <property type="match status" value="1"/>
</dbReference>
<sequence length="480" mass="51557">MADEPVYNASIPDGGNPFEVDVNAPFVGFEYHYVYLALCTFVVFVIIPGIGFLYSGLARRKSALALLFQSFTILAVSTFQWMFWGYSLAYSRTAGSYIGNLRNFGLIDVGVAPSPGSPYIPEILFCLYQLLFCACTVMIVVGGAFERGNIIPSLIFSFCWATIVYCPIACWTWNANGWLYNLPALDFAGGGPVHIASGCSALAYAMILGKRKHVGEPAHGKPHNTTLVVLGTVLIWFGWFGFNGGSTIFLSVRSLVVLFNTNTAACTGVLGWVLVDMIKHRGKFSVVGACEGAIAGLVGITPAAGFVSFWLAAVIGFITGIVCSGLQNVNDWLHVDEGMDVFKLHGIGGMVGSFLTGLFANAKVAYLDGATEAAGAISDNGIQVGYQLAAICAEAGYSFVMTCALLLILKYIPGMNLRVHEEHEMIGLDRAQFFDEQIGDWTMFENTPGLLSQQPAEPEPGVVIPPAKDVSSRDGSDTEK</sequence>
<feature type="transmembrane region" description="Helical" evidence="8">
    <location>
        <begin position="307"/>
        <end position="326"/>
    </location>
</feature>
<proteinExistence type="inferred from homology"/>
<evidence type="ECO:0000256" key="3">
    <source>
        <dbReference type="ARBA" id="ARBA00022448"/>
    </source>
</evidence>
<keyword evidence="12" id="KW-1185">Reference proteome</keyword>
<dbReference type="FunFam" id="1.10.3430.10:FF:000003">
    <property type="entry name" value="Ammonium transporter"/>
    <property type="match status" value="1"/>
</dbReference>
<evidence type="ECO:0000256" key="2">
    <source>
        <dbReference type="ARBA" id="ARBA00005887"/>
    </source>
</evidence>